<dbReference type="RefSeq" id="WP_079646912.1">
    <property type="nucleotide sequence ID" value="NZ_FUYM01000002.1"/>
</dbReference>
<dbReference type="GO" id="GO:0051920">
    <property type="term" value="F:peroxiredoxin activity"/>
    <property type="evidence" value="ECO:0007669"/>
    <property type="project" value="InterPro"/>
</dbReference>
<gene>
    <name evidence="2" type="ORF">SAMN06295920_102147</name>
</gene>
<dbReference type="Gene3D" id="1.20.1290.10">
    <property type="entry name" value="AhpD-like"/>
    <property type="match status" value="1"/>
</dbReference>
<evidence type="ECO:0000259" key="1">
    <source>
        <dbReference type="Pfam" id="PF02627"/>
    </source>
</evidence>
<feature type="domain" description="Carboxymuconolactone decarboxylase-like" evidence="1">
    <location>
        <begin position="36"/>
        <end position="116"/>
    </location>
</feature>
<accession>A0A1T5AQP4</accession>
<keyword evidence="3" id="KW-1185">Reference proteome</keyword>
<organism evidence="2 3">
    <name type="scientific">Rhizorhabdus histidinilytica</name>
    <dbReference type="NCBI Taxonomy" id="439228"/>
    <lineage>
        <taxon>Bacteria</taxon>
        <taxon>Pseudomonadati</taxon>
        <taxon>Pseudomonadota</taxon>
        <taxon>Alphaproteobacteria</taxon>
        <taxon>Sphingomonadales</taxon>
        <taxon>Sphingomonadaceae</taxon>
        <taxon>Rhizorhabdus</taxon>
    </lineage>
</organism>
<name>A0A1T5AQP4_9SPHN</name>
<dbReference type="Proteomes" id="UP000189818">
    <property type="component" value="Unassembled WGS sequence"/>
</dbReference>
<evidence type="ECO:0000313" key="3">
    <source>
        <dbReference type="Proteomes" id="UP000189818"/>
    </source>
</evidence>
<protein>
    <submittedName>
        <fullName evidence="2">4-carboxymuconolactone decarboxylase</fullName>
    </submittedName>
</protein>
<dbReference type="InterPro" id="IPR003779">
    <property type="entry name" value="CMD-like"/>
</dbReference>
<reference evidence="3" key="1">
    <citation type="submission" date="2017-02" db="EMBL/GenBank/DDBJ databases">
        <authorList>
            <person name="Varghese N."/>
            <person name="Submissions S."/>
        </authorList>
    </citation>
    <scope>NUCLEOTIDE SEQUENCE [LARGE SCALE GENOMIC DNA]</scope>
    <source>
        <strain evidence="3">UM2</strain>
    </source>
</reference>
<dbReference type="AlphaFoldDB" id="A0A1T5AQP4"/>
<sequence length="126" mass="14217">MKQDELYDRGRAMRLEMFGEPGVRSIDAADDFQEPLQDLVTRHCFGDIWSRPGLDRRTRSLLTIAMLVGQARPDQLRNHVKGAVSNGATKEELRELLVHASLYVGLPSVSDAWRHVREALQDAGAY</sequence>
<dbReference type="Pfam" id="PF02627">
    <property type="entry name" value="CMD"/>
    <property type="match status" value="1"/>
</dbReference>
<dbReference type="SUPFAM" id="SSF69118">
    <property type="entry name" value="AhpD-like"/>
    <property type="match status" value="1"/>
</dbReference>
<evidence type="ECO:0000313" key="2">
    <source>
        <dbReference type="EMBL" id="SKB37298.1"/>
    </source>
</evidence>
<dbReference type="STRING" id="439228.SAMN06295920_102147"/>
<proteinExistence type="predicted"/>
<dbReference type="OrthoDB" id="9801400at2"/>
<dbReference type="PANTHER" id="PTHR33570">
    <property type="entry name" value="4-CARBOXYMUCONOLACTONE DECARBOXYLASE FAMILY PROTEIN"/>
    <property type="match status" value="1"/>
</dbReference>
<dbReference type="InterPro" id="IPR029032">
    <property type="entry name" value="AhpD-like"/>
</dbReference>
<dbReference type="InterPro" id="IPR052512">
    <property type="entry name" value="4CMD/NDH-1_regulator"/>
</dbReference>
<dbReference type="PANTHER" id="PTHR33570:SF2">
    <property type="entry name" value="CARBOXYMUCONOLACTONE DECARBOXYLASE-LIKE DOMAIN-CONTAINING PROTEIN"/>
    <property type="match status" value="1"/>
</dbReference>
<dbReference type="EMBL" id="FUYM01000002">
    <property type="protein sequence ID" value="SKB37298.1"/>
    <property type="molecule type" value="Genomic_DNA"/>
</dbReference>